<evidence type="ECO:0000313" key="1">
    <source>
        <dbReference type="EMBL" id="CEP13036.1"/>
    </source>
</evidence>
<organism evidence="1 2">
    <name type="scientific">Parasitella parasitica</name>
    <dbReference type="NCBI Taxonomy" id="35722"/>
    <lineage>
        <taxon>Eukaryota</taxon>
        <taxon>Fungi</taxon>
        <taxon>Fungi incertae sedis</taxon>
        <taxon>Mucoromycota</taxon>
        <taxon>Mucoromycotina</taxon>
        <taxon>Mucoromycetes</taxon>
        <taxon>Mucorales</taxon>
        <taxon>Mucorineae</taxon>
        <taxon>Mucoraceae</taxon>
        <taxon>Parasitella</taxon>
    </lineage>
</organism>
<keyword evidence="2" id="KW-1185">Reference proteome</keyword>
<name>A0A0B7N434_9FUNG</name>
<evidence type="ECO:0000313" key="2">
    <source>
        <dbReference type="Proteomes" id="UP000054107"/>
    </source>
</evidence>
<dbReference type="Proteomes" id="UP000054107">
    <property type="component" value="Unassembled WGS sequence"/>
</dbReference>
<dbReference type="OrthoDB" id="2282826at2759"/>
<sequence length="250" mass="28369">MTKDVVNTCVTPRERLKAFRMTVREMHAQLHKLKSPTPESTPTTISIGNYCVHQGEGDLIVNNSSEVPHKKKQKASTELEDTIENTGSLAEHKAECRFVKRIFLVVANVVNKSPSMTHLEATFNYKMLHPCLEAIINLLCHQSHLGPYYVPGEEPLEAMINQLVLAGSKVDRRKVYNADGIIRPSNFYDIKVLLLERAGHFQNKDTRKICFDNSKGVFALLAMLKSTADHFNRATPETFRDLKLYFVQAR</sequence>
<proteinExistence type="predicted"/>
<reference evidence="1 2" key="1">
    <citation type="submission" date="2014-09" db="EMBL/GenBank/DDBJ databases">
        <authorList>
            <person name="Ellenberger Sabrina"/>
        </authorList>
    </citation>
    <scope>NUCLEOTIDE SEQUENCE [LARGE SCALE GENOMIC DNA]</scope>
    <source>
        <strain evidence="1 2">CBS 412.66</strain>
    </source>
</reference>
<accession>A0A0B7N434</accession>
<protein>
    <submittedName>
        <fullName evidence="1">Uncharacterized protein</fullName>
    </submittedName>
</protein>
<dbReference type="EMBL" id="LN728865">
    <property type="protein sequence ID" value="CEP13036.1"/>
    <property type="molecule type" value="Genomic_DNA"/>
</dbReference>
<gene>
    <name evidence="1" type="primary">PARPA_07059.1 scaffold 25231</name>
</gene>
<dbReference type="AlphaFoldDB" id="A0A0B7N434"/>